<dbReference type="Pfam" id="PF06580">
    <property type="entry name" value="His_kinase"/>
    <property type="match status" value="1"/>
</dbReference>
<organism evidence="3 4">
    <name type="scientific">Chitinophaga tropicalis</name>
    <dbReference type="NCBI Taxonomy" id="2683588"/>
    <lineage>
        <taxon>Bacteria</taxon>
        <taxon>Pseudomonadati</taxon>
        <taxon>Bacteroidota</taxon>
        <taxon>Chitinophagia</taxon>
        <taxon>Chitinophagales</taxon>
        <taxon>Chitinophagaceae</taxon>
        <taxon>Chitinophaga</taxon>
    </lineage>
</organism>
<gene>
    <name evidence="3" type="ORF">GO493_28995</name>
</gene>
<sequence>MLKKFNITFPVVLELLIWILYAAIYKYSYHLDHAQLPWIPGNDFPYLQLCLFSVCSTLYLVPYYRWALPELVARKKYLALSGLTIIYFALITGLNNSYMARLFAVFTEDVNVHAYFMALYRPSFRDLNLVFLDFIAFAAIGFARFSYRNEARLYKAETDNLRLQLNLLKVQLQPHFLFNTLNSLYGMSLTAPREQTSRYILLLSQLMQHILYDGAKEYIDLDHEISFMQNYFELEQIRYPKSSVVFNIRELNKDTRIPPMLFLPLIENSFKHGKHKIADDAAVEAELFMNGRDLVFSVKNDILDKKREATQGIGLINIRERLELYYPGRSRLLLQEQDGRYYAEVIIKL</sequence>
<dbReference type="InterPro" id="IPR010559">
    <property type="entry name" value="Sig_transdc_His_kin_internal"/>
</dbReference>
<keyword evidence="1" id="KW-1133">Transmembrane helix</keyword>
<feature type="domain" description="Signal transduction histidine kinase internal region" evidence="2">
    <location>
        <begin position="164"/>
        <end position="241"/>
    </location>
</feature>
<evidence type="ECO:0000256" key="1">
    <source>
        <dbReference type="SAM" id="Phobius"/>
    </source>
</evidence>
<dbReference type="RefSeq" id="WP_157309747.1">
    <property type="nucleotide sequence ID" value="NZ_WRXN01000023.1"/>
</dbReference>
<feature type="transmembrane region" description="Helical" evidence="1">
    <location>
        <begin position="127"/>
        <end position="147"/>
    </location>
</feature>
<dbReference type="GO" id="GO:0016020">
    <property type="term" value="C:membrane"/>
    <property type="evidence" value="ECO:0007669"/>
    <property type="project" value="InterPro"/>
</dbReference>
<keyword evidence="4" id="KW-1185">Reference proteome</keyword>
<protein>
    <recommendedName>
        <fullName evidence="2">Signal transduction histidine kinase internal region domain-containing protein</fullName>
    </recommendedName>
</protein>
<dbReference type="AlphaFoldDB" id="A0A7K1UD73"/>
<dbReference type="PANTHER" id="PTHR34220:SF7">
    <property type="entry name" value="SENSOR HISTIDINE KINASE YPDA"/>
    <property type="match status" value="1"/>
</dbReference>
<dbReference type="GO" id="GO:0000155">
    <property type="term" value="F:phosphorelay sensor kinase activity"/>
    <property type="evidence" value="ECO:0007669"/>
    <property type="project" value="InterPro"/>
</dbReference>
<evidence type="ECO:0000313" key="4">
    <source>
        <dbReference type="Proteomes" id="UP000461730"/>
    </source>
</evidence>
<keyword evidence="1" id="KW-0472">Membrane</keyword>
<feature type="transmembrane region" description="Helical" evidence="1">
    <location>
        <begin position="45"/>
        <end position="65"/>
    </location>
</feature>
<comment type="caution">
    <text evidence="3">The sequence shown here is derived from an EMBL/GenBank/DDBJ whole genome shotgun (WGS) entry which is preliminary data.</text>
</comment>
<feature type="transmembrane region" description="Helical" evidence="1">
    <location>
        <begin position="7"/>
        <end position="25"/>
    </location>
</feature>
<dbReference type="InterPro" id="IPR036890">
    <property type="entry name" value="HATPase_C_sf"/>
</dbReference>
<reference evidence="3 4" key="1">
    <citation type="submission" date="2019-12" db="EMBL/GenBank/DDBJ databases">
        <title>Chitinophaga sp. strain ysch24 (GDMCC 1.1355), whole genome shotgun sequence.</title>
        <authorList>
            <person name="Zhang X."/>
        </authorList>
    </citation>
    <scope>NUCLEOTIDE SEQUENCE [LARGE SCALE GENOMIC DNA]</scope>
    <source>
        <strain evidence="4">ysch24</strain>
    </source>
</reference>
<keyword evidence="1" id="KW-0812">Transmembrane</keyword>
<dbReference type="Proteomes" id="UP000461730">
    <property type="component" value="Unassembled WGS sequence"/>
</dbReference>
<feature type="transmembrane region" description="Helical" evidence="1">
    <location>
        <begin position="77"/>
        <end position="94"/>
    </location>
</feature>
<evidence type="ECO:0000313" key="3">
    <source>
        <dbReference type="EMBL" id="MVT12327.1"/>
    </source>
</evidence>
<evidence type="ECO:0000259" key="2">
    <source>
        <dbReference type="Pfam" id="PF06580"/>
    </source>
</evidence>
<proteinExistence type="predicted"/>
<accession>A0A7K1UD73</accession>
<dbReference type="PANTHER" id="PTHR34220">
    <property type="entry name" value="SENSOR HISTIDINE KINASE YPDA"/>
    <property type="match status" value="1"/>
</dbReference>
<dbReference type="EMBL" id="WRXN01000023">
    <property type="protein sequence ID" value="MVT12327.1"/>
    <property type="molecule type" value="Genomic_DNA"/>
</dbReference>
<dbReference type="InterPro" id="IPR050640">
    <property type="entry name" value="Bact_2-comp_sensor_kinase"/>
</dbReference>
<dbReference type="Gene3D" id="3.30.565.10">
    <property type="entry name" value="Histidine kinase-like ATPase, C-terminal domain"/>
    <property type="match status" value="1"/>
</dbReference>
<name>A0A7K1UD73_9BACT</name>